<dbReference type="Gene3D" id="1.10.10.60">
    <property type="entry name" value="Homeodomain-like"/>
    <property type="match status" value="1"/>
</dbReference>
<dbReference type="SMART" id="SM00342">
    <property type="entry name" value="HTH_ARAC"/>
    <property type="match status" value="1"/>
</dbReference>
<dbReference type="STRING" id="561176.SAMN04488561_3180"/>
<keyword evidence="1" id="KW-0805">Transcription regulation</keyword>
<dbReference type="Pfam" id="PF02311">
    <property type="entry name" value="AraC_binding"/>
    <property type="match status" value="1"/>
</dbReference>
<dbReference type="RefSeq" id="WP_171906751.1">
    <property type="nucleotide sequence ID" value="NZ_FNUC01000003.1"/>
</dbReference>
<evidence type="ECO:0000256" key="2">
    <source>
        <dbReference type="ARBA" id="ARBA00023125"/>
    </source>
</evidence>
<dbReference type="SUPFAM" id="SSF46689">
    <property type="entry name" value="Homeodomain-like"/>
    <property type="match status" value="1"/>
</dbReference>
<dbReference type="InterPro" id="IPR018060">
    <property type="entry name" value="HTH_AraC"/>
</dbReference>
<dbReference type="InterPro" id="IPR003313">
    <property type="entry name" value="AraC-bd"/>
</dbReference>
<dbReference type="InterPro" id="IPR020449">
    <property type="entry name" value="Tscrpt_reg_AraC-type_HTH"/>
</dbReference>
<dbReference type="Gene3D" id="2.60.120.10">
    <property type="entry name" value="Jelly Rolls"/>
    <property type="match status" value="1"/>
</dbReference>
<dbReference type="InterPro" id="IPR011051">
    <property type="entry name" value="RmlC_Cupin_sf"/>
</dbReference>
<dbReference type="PRINTS" id="PR00032">
    <property type="entry name" value="HTHARAC"/>
</dbReference>
<evidence type="ECO:0000259" key="4">
    <source>
        <dbReference type="PROSITE" id="PS01124"/>
    </source>
</evidence>
<dbReference type="GO" id="GO:0043565">
    <property type="term" value="F:sequence-specific DNA binding"/>
    <property type="evidence" value="ECO:0007669"/>
    <property type="project" value="InterPro"/>
</dbReference>
<dbReference type="Pfam" id="PF12833">
    <property type="entry name" value="HTH_18"/>
    <property type="match status" value="1"/>
</dbReference>
<keyword evidence="2 5" id="KW-0238">DNA-binding</keyword>
<dbReference type="PANTHER" id="PTHR11019">
    <property type="entry name" value="HTH-TYPE TRANSCRIPTIONAL REGULATOR NIMR"/>
    <property type="match status" value="1"/>
</dbReference>
<dbReference type="PROSITE" id="PS00041">
    <property type="entry name" value="HTH_ARAC_FAMILY_1"/>
    <property type="match status" value="1"/>
</dbReference>
<evidence type="ECO:0000256" key="3">
    <source>
        <dbReference type="ARBA" id="ARBA00023163"/>
    </source>
</evidence>
<organism evidence="5 6">
    <name type="scientific">Jiangella alba</name>
    <dbReference type="NCBI Taxonomy" id="561176"/>
    <lineage>
        <taxon>Bacteria</taxon>
        <taxon>Bacillati</taxon>
        <taxon>Actinomycetota</taxon>
        <taxon>Actinomycetes</taxon>
        <taxon>Jiangellales</taxon>
        <taxon>Jiangellaceae</taxon>
        <taxon>Jiangella</taxon>
    </lineage>
</organism>
<dbReference type="InterPro" id="IPR018062">
    <property type="entry name" value="HTH_AraC-typ_CS"/>
</dbReference>
<evidence type="ECO:0000313" key="6">
    <source>
        <dbReference type="Proteomes" id="UP000181980"/>
    </source>
</evidence>
<evidence type="ECO:0000313" key="5">
    <source>
        <dbReference type="EMBL" id="SEE88747.1"/>
    </source>
</evidence>
<keyword evidence="3" id="KW-0804">Transcription</keyword>
<dbReference type="InterPro" id="IPR014710">
    <property type="entry name" value="RmlC-like_jellyroll"/>
</dbReference>
<dbReference type="GO" id="GO:0003700">
    <property type="term" value="F:DNA-binding transcription factor activity"/>
    <property type="evidence" value="ECO:0007669"/>
    <property type="project" value="InterPro"/>
</dbReference>
<dbReference type="InterPro" id="IPR009057">
    <property type="entry name" value="Homeodomain-like_sf"/>
</dbReference>
<accession>A0A1H5MJ66</accession>
<name>A0A1H5MJ66_9ACTN</name>
<dbReference type="EMBL" id="FNUC01000003">
    <property type="protein sequence ID" value="SEE88747.1"/>
    <property type="molecule type" value="Genomic_DNA"/>
</dbReference>
<dbReference type="PANTHER" id="PTHR11019:SF199">
    <property type="entry name" value="HTH-TYPE TRANSCRIPTIONAL REGULATOR NIMR"/>
    <property type="match status" value="1"/>
</dbReference>
<proteinExistence type="predicted"/>
<gene>
    <name evidence="5" type="ORF">SAMN04488561_3180</name>
</gene>
<protein>
    <submittedName>
        <fullName evidence="5">AraC-type DNA-binding protein</fullName>
    </submittedName>
</protein>
<keyword evidence="6" id="KW-1185">Reference proteome</keyword>
<dbReference type="SUPFAM" id="SSF51182">
    <property type="entry name" value="RmlC-like cupins"/>
    <property type="match status" value="1"/>
</dbReference>
<dbReference type="AlphaFoldDB" id="A0A1H5MJ66"/>
<reference evidence="6" key="1">
    <citation type="submission" date="2016-10" db="EMBL/GenBank/DDBJ databases">
        <authorList>
            <person name="Varghese N."/>
            <person name="Submissions S."/>
        </authorList>
    </citation>
    <scope>NUCLEOTIDE SEQUENCE [LARGE SCALE GENOMIC DNA]</scope>
    <source>
        <strain evidence="6">DSM 45237</strain>
    </source>
</reference>
<sequence>MFARAFGGGLDGAEEFWLTRFELPRLSGFTVHEHAEHQLSWVAHGQLVVEAGGTWLLPPSQAVWIPAGTPHALRATRPTQLYCLYLWPADCPIAWTSTTVVAADPMLRQVMLYLARPDLPDDAAQRARALLADLLRPDLPQQPRDVPMPAGGPARELAVALVRDPGDPRGLREWAAALHVSEKTLRRSFVAGTGMTFTDWRTQVRLRAALPLLADRLPVAAVAARVGYRSVNGFINAFRRHFGRTPGSYAALLGA</sequence>
<dbReference type="Proteomes" id="UP000181980">
    <property type="component" value="Unassembled WGS sequence"/>
</dbReference>
<evidence type="ECO:0000256" key="1">
    <source>
        <dbReference type="ARBA" id="ARBA00023015"/>
    </source>
</evidence>
<dbReference type="CDD" id="cd06124">
    <property type="entry name" value="cupin_NimR-like_N"/>
    <property type="match status" value="1"/>
</dbReference>
<feature type="domain" description="HTH araC/xylS-type" evidence="4">
    <location>
        <begin position="155"/>
        <end position="252"/>
    </location>
</feature>
<dbReference type="PROSITE" id="PS01124">
    <property type="entry name" value="HTH_ARAC_FAMILY_2"/>
    <property type="match status" value="1"/>
</dbReference>